<organism evidence="1 2">
    <name type="scientific">Macrosiphum euphorbiae</name>
    <name type="common">potato aphid</name>
    <dbReference type="NCBI Taxonomy" id="13131"/>
    <lineage>
        <taxon>Eukaryota</taxon>
        <taxon>Metazoa</taxon>
        <taxon>Ecdysozoa</taxon>
        <taxon>Arthropoda</taxon>
        <taxon>Hexapoda</taxon>
        <taxon>Insecta</taxon>
        <taxon>Pterygota</taxon>
        <taxon>Neoptera</taxon>
        <taxon>Paraneoptera</taxon>
        <taxon>Hemiptera</taxon>
        <taxon>Sternorrhyncha</taxon>
        <taxon>Aphidomorpha</taxon>
        <taxon>Aphidoidea</taxon>
        <taxon>Aphididae</taxon>
        <taxon>Macrosiphini</taxon>
        <taxon>Macrosiphum</taxon>
    </lineage>
</organism>
<sequence>MAAKAIKKKLKTIASELAALLSQFDVSTGNINEVRVRIECLPDISERFEPLQIHGFCDASQLAFGACLYLRSVARDCSVYVHSYTSKSRVAPMKATTIPRLEFIWRCDISRTCP</sequence>
<dbReference type="PANTHER" id="PTHR47331">
    <property type="entry name" value="PHD-TYPE DOMAIN-CONTAINING PROTEIN"/>
    <property type="match status" value="1"/>
</dbReference>
<reference evidence="1 2" key="1">
    <citation type="submission" date="2023-01" db="EMBL/GenBank/DDBJ databases">
        <authorList>
            <person name="Whitehead M."/>
        </authorList>
    </citation>
    <scope>NUCLEOTIDE SEQUENCE [LARGE SCALE GENOMIC DNA]</scope>
</reference>
<dbReference type="InterPro" id="IPR008042">
    <property type="entry name" value="Retrotrans_Pao"/>
</dbReference>
<dbReference type="AlphaFoldDB" id="A0AAV0Y8J5"/>
<protein>
    <submittedName>
        <fullName evidence="1">Uncharacterized protein</fullName>
    </submittedName>
</protein>
<keyword evidence="2" id="KW-1185">Reference proteome</keyword>
<dbReference type="EMBL" id="CARXXK010001670">
    <property type="protein sequence ID" value="CAI6377210.1"/>
    <property type="molecule type" value="Genomic_DNA"/>
</dbReference>
<evidence type="ECO:0000313" key="2">
    <source>
        <dbReference type="Proteomes" id="UP001160148"/>
    </source>
</evidence>
<accession>A0AAV0Y8J5</accession>
<gene>
    <name evidence="1" type="ORF">MEUPH1_LOCUS30504</name>
</gene>
<name>A0AAV0Y8J5_9HEMI</name>
<dbReference type="Pfam" id="PF05380">
    <property type="entry name" value="Peptidase_A17"/>
    <property type="match status" value="1"/>
</dbReference>
<proteinExistence type="predicted"/>
<comment type="caution">
    <text evidence="1">The sequence shown here is derived from an EMBL/GenBank/DDBJ whole genome shotgun (WGS) entry which is preliminary data.</text>
</comment>
<dbReference type="PANTHER" id="PTHR47331:SF5">
    <property type="entry name" value="RIBONUCLEASE H"/>
    <property type="match status" value="1"/>
</dbReference>
<evidence type="ECO:0000313" key="1">
    <source>
        <dbReference type="EMBL" id="CAI6377210.1"/>
    </source>
</evidence>
<dbReference type="Proteomes" id="UP001160148">
    <property type="component" value="Unassembled WGS sequence"/>
</dbReference>